<dbReference type="InterPro" id="IPR001789">
    <property type="entry name" value="Sig_transdc_resp-reg_receiver"/>
</dbReference>
<dbReference type="Gene3D" id="3.40.50.2300">
    <property type="match status" value="1"/>
</dbReference>
<keyword evidence="5" id="KW-1185">Reference proteome</keyword>
<keyword evidence="1 2" id="KW-0597">Phosphoprotein</keyword>
<dbReference type="RefSeq" id="WP_285867880.1">
    <property type="nucleotide sequence ID" value="NZ_JARFYM010000004.1"/>
</dbReference>
<evidence type="ECO:0000313" key="4">
    <source>
        <dbReference type="EMBL" id="MDL2398980.1"/>
    </source>
</evidence>
<dbReference type="SUPFAM" id="SSF52172">
    <property type="entry name" value="CheY-like"/>
    <property type="match status" value="1"/>
</dbReference>
<sequence length="121" mass="12933">MPGSASIAIIDDDQSVRESIQDLLETEGVRSHLYASAEDFLSQEGYREVDCILADVRMPGISGIEMLVLLKGVEGCPPVLMMTSYTTAQMKVAALRNGASAFLGKPLDSGELIACIRNVIG</sequence>
<evidence type="ECO:0000256" key="2">
    <source>
        <dbReference type="PROSITE-ProRule" id="PRU00169"/>
    </source>
</evidence>
<dbReference type="SMART" id="SM00448">
    <property type="entry name" value="REC"/>
    <property type="match status" value="1"/>
</dbReference>
<accession>A0ABT7JRK3</accession>
<dbReference type="Proteomes" id="UP001172645">
    <property type="component" value="Unassembled WGS sequence"/>
</dbReference>
<reference evidence="4" key="1">
    <citation type="submission" date="2023-06" db="EMBL/GenBank/DDBJ databases">
        <title>Phylogenetic Diversity of Rhizobium strains.</title>
        <authorList>
            <person name="Moura F.T."/>
            <person name="Helene L.C.F."/>
            <person name="Hungria M."/>
        </authorList>
    </citation>
    <scope>NUCLEOTIDE SEQUENCE</scope>
    <source>
        <strain evidence="4">CCGE526</strain>
    </source>
</reference>
<comment type="caution">
    <text evidence="4">The sequence shown here is derived from an EMBL/GenBank/DDBJ whole genome shotgun (WGS) entry which is preliminary data.</text>
</comment>
<proteinExistence type="predicted"/>
<feature type="modified residue" description="4-aspartylphosphate" evidence="2">
    <location>
        <position position="55"/>
    </location>
</feature>
<gene>
    <name evidence="4" type="ORF">PY649_08755</name>
</gene>
<evidence type="ECO:0000256" key="1">
    <source>
        <dbReference type="ARBA" id="ARBA00022553"/>
    </source>
</evidence>
<protein>
    <submittedName>
        <fullName evidence="4">Response regulator</fullName>
    </submittedName>
</protein>
<dbReference type="PANTHER" id="PTHR44591">
    <property type="entry name" value="STRESS RESPONSE REGULATOR PROTEIN 1"/>
    <property type="match status" value="1"/>
</dbReference>
<dbReference type="InterPro" id="IPR050595">
    <property type="entry name" value="Bact_response_regulator"/>
</dbReference>
<evidence type="ECO:0000313" key="5">
    <source>
        <dbReference type="Proteomes" id="UP001172645"/>
    </source>
</evidence>
<dbReference type="EMBL" id="JARFYM010000004">
    <property type="protein sequence ID" value="MDL2398980.1"/>
    <property type="molecule type" value="Genomic_DNA"/>
</dbReference>
<feature type="domain" description="Response regulatory" evidence="3">
    <location>
        <begin position="6"/>
        <end position="120"/>
    </location>
</feature>
<dbReference type="PROSITE" id="PS50110">
    <property type="entry name" value="RESPONSE_REGULATORY"/>
    <property type="match status" value="1"/>
</dbReference>
<evidence type="ECO:0000259" key="3">
    <source>
        <dbReference type="PROSITE" id="PS50110"/>
    </source>
</evidence>
<dbReference type="PANTHER" id="PTHR44591:SF25">
    <property type="entry name" value="CHEMOTAXIS TWO-COMPONENT RESPONSE REGULATOR"/>
    <property type="match status" value="1"/>
</dbReference>
<dbReference type="Pfam" id="PF00072">
    <property type="entry name" value="Response_reg"/>
    <property type="match status" value="1"/>
</dbReference>
<organism evidence="4 5">
    <name type="scientific">Rhizobium mayense</name>
    <dbReference type="NCBI Taxonomy" id="1312184"/>
    <lineage>
        <taxon>Bacteria</taxon>
        <taxon>Pseudomonadati</taxon>
        <taxon>Pseudomonadota</taxon>
        <taxon>Alphaproteobacteria</taxon>
        <taxon>Hyphomicrobiales</taxon>
        <taxon>Rhizobiaceae</taxon>
        <taxon>Rhizobium/Agrobacterium group</taxon>
        <taxon>Rhizobium</taxon>
    </lineage>
</organism>
<dbReference type="InterPro" id="IPR011006">
    <property type="entry name" value="CheY-like_superfamily"/>
</dbReference>
<name>A0ABT7JRK3_9HYPH</name>